<protein>
    <submittedName>
        <fullName evidence="2">Baseplate J/gp47 family protein</fullName>
    </submittedName>
</protein>
<dbReference type="Pfam" id="PF04865">
    <property type="entry name" value="Baseplate_J"/>
    <property type="match status" value="1"/>
</dbReference>
<organism evidence="2 3">
    <name type="scientific">Apilactobacillus apisilvae</name>
    <dbReference type="NCBI Taxonomy" id="2923364"/>
    <lineage>
        <taxon>Bacteria</taxon>
        <taxon>Bacillati</taxon>
        <taxon>Bacillota</taxon>
        <taxon>Bacilli</taxon>
        <taxon>Lactobacillales</taxon>
        <taxon>Lactobacillaceae</taxon>
        <taxon>Apilactobacillus</taxon>
    </lineage>
</organism>
<name>A0ABY4PK51_9LACO</name>
<evidence type="ECO:0000259" key="1">
    <source>
        <dbReference type="Pfam" id="PF04865"/>
    </source>
</evidence>
<reference evidence="2 3" key="1">
    <citation type="journal article" date="2022" name="Int. J. Syst. Evol. Microbiol.">
        <title>Apilactobacillus apisilvae sp. nov., Nicolia spurrieriana gen. nov. sp. nov., Bombilactobacillus folatiphilus sp. nov. and Bombilactobacillus thymidiniphilus sp. nov., four new lactic acid bacterial isolates from stingless bees Tetragonula carbonaria and Austroplebeia australis.</title>
        <authorList>
            <person name="Oliphant S.A."/>
            <person name="Watson-Haigh N.S."/>
            <person name="Sumby K.M."/>
            <person name="Gardner J."/>
            <person name="Groom S."/>
            <person name="Jiranek V."/>
        </authorList>
    </citation>
    <scope>NUCLEOTIDE SEQUENCE [LARGE SCALE GENOMIC DNA]</scope>
    <source>
        <strain evidence="2 3">SG5_A10</strain>
    </source>
</reference>
<dbReference type="InterPro" id="IPR006949">
    <property type="entry name" value="Barrel_Baseplate_J-like"/>
</dbReference>
<keyword evidence="2" id="KW-0614">Plasmid</keyword>
<evidence type="ECO:0000313" key="2">
    <source>
        <dbReference type="EMBL" id="UQS85794.1"/>
    </source>
</evidence>
<dbReference type="InterPro" id="IPR052399">
    <property type="entry name" value="Phage_Baseplate_Assmbl_Protein"/>
</dbReference>
<accession>A0ABY4PK51</accession>
<dbReference type="EMBL" id="CP093363">
    <property type="protein sequence ID" value="UQS85794.1"/>
    <property type="molecule type" value="Genomic_DNA"/>
</dbReference>
<dbReference type="PANTHER" id="PTHR37829:SF3">
    <property type="entry name" value="PROTEIN JAYE-RELATED"/>
    <property type="match status" value="1"/>
</dbReference>
<dbReference type="Proteomes" id="UP000831859">
    <property type="component" value="Plasmid p1unnamed"/>
</dbReference>
<dbReference type="RefSeq" id="WP_249511758.1">
    <property type="nucleotide sequence ID" value="NZ_CP093363.1"/>
</dbReference>
<keyword evidence="3" id="KW-1185">Reference proteome</keyword>
<evidence type="ECO:0000313" key="3">
    <source>
        <dbReference type="Proteomes" id="UP000831859"/>
    </source>
</evidence>
<feature type="domain" description="Baseplate protein J-like barrel" evidence="1">
    <location>
        <begin position="42"/>
        <end position="125"/>
    </location>
</feature>
<sequence length="336" mass="36295">MLKAKGSQLDDIGADENIFRKPATNAYVELQIKAYVDVNSPTVITTDDGEFSTADGHIFKILDDVTISSADSQDEDGNSLGTVAVQAISVDEGIDNNVMAGAIVNAEQSVDGFYQVTNPQPASGGQNVETDDSFRNRILANRINKPNSTNDGVENAIRNLNSVTDARLVSNRTMQTDQYGNPPKTTHLYVVNGNDDEIAQAMLDHLPILTHTVGNRSAIATDVGGVKHTIYFDHANNVQIYLNIKITTDDTKFNSDSGTDTIKQNIIDYFSDFKMGSTVDFTKLFAPCYSVTGVKSVEISLGKDASNLTPNQNIGVDAFELPVVSSDSITINKDGE</sequence>
<dbReference type="PANTHER" id="PTHR37829">
    <property type="entry name" value="PHAGE-LIKE ELEMENT PBSX PROTEIN XKDT"/>
    <property type="match status" value="1"/>
</dbReference>
<gene>
    <name evidence="2" type="ORF">MOO46_07320</name>
</gene>
<proteinExistence type="predicted"/>
<geneLocation type="plasmid" evidence="2 3">
    <name>p1unnamed</name>
</geneLocation>